<evidence type="ECO:0000313" key="1">
    <source>
        <dbReference type="EMBL" id="KAI9192832.1"/>
    </source>
</evidence>
<protein>
    <submittedName>
        <fullName evidence="1">Uncharacterized protein</fullName>
    </submittedName>
</protein>
<sequence>MEEIEASSENPHSDEIFVTLKKKILKKWKRNVRIGQILQNTVNAISDMGTIKSSLPYVPGNDSVHFEEGSGQVCKRKVGTQHNRTHVSVCLILEYLEKSSRLCLSMQLDSHASLVIVLVVGGSSQEPPPCFGSNSGGCDGGAASNGGFCRVR</sequence>
<reference evidence="1" key="1">
    <citation type="journal article" date="2022" name="Plant J.">
        <title>Strategies of tolerance reflected in two North American maple genomes.</title>
        <authorList>
            <person name="McEvoy S.L."/>
            <person name="Sezen U.U."/>
            <person name="Trouern-Trend A."/>
            <person name="McMahon S.M."/>
            <person name="Schaberg P.G."/>
            <person name="Yang J."/>
            <person name="Wegrzyn J.L."/>
            <person name="Swenson N.G."/>
        </authorList>
    </citation>
    <scope>NUCLEOTIDE SEQUENCE</scope>
    <source>
        <strain evidence="1">91603</strain>
    </source>
</reference>
<dbReference type="EMBL" id="JAJSOW010000004">
    <property type="protein sequence ID" value="KAI9192832.1"/>
    <property type="molecule type" value="Genomic_DNA"/>
</dbReference>
<dbReference type="AlphaFoldDB" id="A0AAD5JC29"/>
<keyword evidence="2" id="KW-1185">Reference proteome</keyword>
<reference evidence="1" key="2">
    <citation type="submission" date="2023-02" db="EMBL/GenBank/DDBJ databases">
        <authorList>
            <person name="Swenson N.G."/>
            <person name="Wegrzyn J.L."/>
            <person name="Mcevoy S.L."/>
        </authorList>
    </citation>
    <scope>NUCLEOTIDE SEQUENCE</scope>
    <source>
        <strain evidence="1">91603</strain>
        <tissue evidence="1">Leaf</tissue>
    </source>
</reference>
<dbReference type="Proteomes" id="UP001064489">
    <property type="component" value="Chromosome 6"/>
</dbReference>
<gene>
    <name evidence="1" type="ORF">LWI28_028221</name>
</gene>
<proteinExistence type="predicted"/>
<evidence type="ECO:0000313" key="2">
    <source>
        <dbReference type="Proteomes" id="UP001064489"/>
    </source>
</evidence>
<name>A0AAD5JC29_ACENE</name>
<accession>A0AAD5JC29</accession>
<organism evidence="1 2">
    <name type="scientific">Acer negundo</name>
    <name type="common">Box elder</name>
    <dbReference type="NCBI Taxonomy" id="4023"/>
    <lineage>
        <taxon>Eukaryota</taxon>
        <taxon>Viridiplantae</taxon>
        <taxon>Streptophyta</taxon>
        <taxon>Embryophyta</taxon>
        <taxon>Tracheophyta</taxon>
        <taxon>Spermatophyta</taxon>
        <taxon>Magnoliopsida</taxon>
        <taxon>eudicotyledons</taxon>
        <taxon>Gunneridae</taxon>
        <taxon>Pentapetalae</taxon>
        <taxon>rosids</taxon>
        <taxon>malvids</taxon>
        <taxon>Sapindales</taxon>
        <taxon>Sapindaceae</taxon>
        <taxon>Hippocastanoideae</taxon>
        <taxon>Acereae</taxon>
        <taxon>Acer</taxon>
    </lineage>
</organism>
<comment type="caution">
    <text evidence="1">The sequence shown here is derived from an EMBL/GenBank/DDBJ whole genome shotgun (WGS) entry which is preliminary data.</text>
</comment>